<proteinExistence type="predicted"/>
<dbReference type="Pfam" id="PF00753">
    <property type="entry name" value="Lactamase_B"/>
    <property type="match status" value="1"/>
</dbReference>
<dbReference type="PANTHER" id="PTHR42951">
    <property type="entry name" value="METALLO-BETA-LACTAMASE DOMAIN-CONTAINING"/>
    <property type="match status" value="1"/>
</dbReference>
<evidence type="ECO:0000259" key="1">
    <source>
        <dbReference type="SMART" id="SM00849"/>
    </source>
</evidence>
<gene>
    <name evidence="2" type="ORF">SAMN05518684_108124</name>
</gene>
<dbReference type="SUPFAM" id="SSF56281">
    <property type="entry name" value="Metallo-hydrolase/oxidoreductase"/>
    <property type="match status" value="1"/>
</dbReference>
<protein>
    <submittedName>
        <fullName evidence="2">Glyoxylase, beta-lactamase superfamily II</fullName>
    </submittedName>
</protein>
<feature type="domain" description="Metallo-beta-lactamase" evidence="1">
    <location>
        <begin position="38"/>
        <end position="248"/>
    </location>
</feature>
<evidence type="ECO:0000313" key="3">
    <source>
        <dbReference type="Proteomes" id="UP000198571"/>
    </source>
</evidence>
<keyword evidence="3" id="KW-1185">Reference proteome</keyword>
<dbReference type="Proteomes" id="UP000198571">
    <property type="component" value="Unassembled WGS sequence"/>
</dbReference>
<evidence type="ECO:0000313" key="2">
    <source>
        <dbReference type="EMBL" id="SES12012.1"/>
    </source>
</evidence>
<name>A0A1H9URI6_9BACI</name>
<dbReference type="CDD" id="cd07721">
    <property type="entry name" value="yflN-like_MBL-fold"/>
    <property type="match status" value="1"/>
</dbReference>
<dbReference type="SMART" id="SM00849">
    <property type="entry name" value="Lactamase_B"/>
    <property type="match status" value="1"/>
</dbReference>
<dbReference type="STRING" id="1601833.SAMN05518684_108124"/>
<dbReference type="Gene3D" id="3.60.15.10">
    <property type="entry name" value="Ribonuclease Z/Hydroxyacylglutathione hydrolase-like"/>
    <property type="match status" value="1"/>
</dbReference>
<dbReference type="OrthoDB" id="9802248at2"/>
<dbReference type="InterPro" id="IPR036866">
    <property type="entry name" value="RibonucZ/Hydroxyglut_hydro"/>
</dbReference>
<dbReference type="RefSeq" id="WP_093052012.1">
    <property type="nucleotide sequence ID" value="NZ_FOGT01000008.1"/>
</dbReference>
<dbReference type="EMBL" id="FOGT01000008">
    <property type="protein sequence ID" value="SES12012.1"/>
    <property type="molecule type" value="Genomic_DNA"/>
</dbReference>
<accession>A0A1H9URI6</accession>
<dbReference type="PANTHER" id="PTHR42951:SF17">
    <property type="entry name" value="METALLO-BETA-LACTAMASE DOMAIN-CONTAINING PROTEIN"/>
    <property type="match status" value="1"/>
</dbReference>
<organism evidence="2 3">
    <name type="scientific">Salipaludibacillus aurantiacus</name>
    <dbReference type="NCBI Taxonomy" id="1601833"/>
    <lineage>
        <taxon>Bacteria</taxon>
        <taxon>Bacillati</taxon>
        <taxon>Bacillota</taxon>
        <taxon>Bacilli</taxon>
        <taxon>Bacillales</taxon>
        <taxon>Bacillaceae</taxon>
    </lineage>
</organism>
<dbReference type="AlphaFoldDB" id="A0A1H9URI6"/>
<reference evidence="3" key="1">
    <citation type="submission" date="2016-10" db="EMBL/GenBank/DDBJ databases">
        <authorList>
            <person name="Varghese N."/>
            <person name="Submissions S."/>
        </authorList>
    </citation>
    <scope>NUCLEOTIDE SEQUENCE [LARGE SCALE GENOMIC DNA]</scope>
    <source>
        <strain evidence="3">S9</strain>
    </source>
</reference>
<dbReference type="InterPro" id="IPR050855">
    <property type="entry name" value="NDM-1-like"/>
</dbReference>
<sequence>MDKQMNYGSDYKYIPATSKESGSGIEVLPDLYNYTVQIVNIHMIGDPKTSDFVLVDAGMPHSAKDIISAVEKRFGTDSRPKAIILTHGHFDHVGAIIELVEHWQIPVYAHELEMPYLTGERSYPKPDPSVEGGMVAKMSPMFPNEPINLGNNVKPLPADGSVPYLPEFKWIHTPGHTPGQIALFRENDRALVAGDAFVTVKQESLYKVITQEQEISGPPKYLTTDWKAAKESVVKLASLKPSVAVTGHGLPMSGELLKENLEKLAENFDDMAKPEHGKYVN</sequence>
<dbReference type="InterPro" id="IPR001279">
    <property type="entry name" value="Metallo-B-lactamas"/>
</dbReference>